<gene>
    <name evidence="1" type="ORF">AVEN_150484_1</name>
</gene>
<organism evidence="1 2">
    <name type="scientific">Araneus ventricosus</name>
    <name type="common">Orbweaver spider</name>
    <name type="synonym">Epeira ventricosa</name>
    <dbReference type="NCBI Taxonomy" id="182803"/>
    <lineage>
        <taxon>Eukaryota</taxon>
        <taxon>Metazoa</taxon>
        <taxon>Ecdysozoa</taxon>
        <taxon>Arthropoda</taxon>
        <taxon>Chelicerata</taxon>
        <taxon>Arachnida</taxon>
        <taxon>Araneae</taxon>
        <taxon>Araneomorphae</taxon>
        <taxon>Entelegynae</taxon>
        <taxon>Araneoidea</taxon>
        <taxon>Araneidae</taxon>
        <taxon>Araneus</taxon>
    </lineage>
</organism>
<name>A0A4Y2H8N1_ARAVE</name>
<dbReference type="Proteomes" id="UP000499080">
    <property type="component" value="Unassembled WGS sequence"/>
</dbReference>
<protein>
    <submittedName>
        <fullName evidence="1">Uncharacterized protein</fullName>
    </submittedName>
</protein>
<evidence type="ECO:0000313" key="2">
    <source>
        <dbReference type="Proteomes" id="UP000499080"/>
    </source>
</evidence>
<dbReference type="EMBL" id="BGPR01001763">
    <property type="protein sequence ID" value="GBM61335.1"/>
    <property type="molecule type" value="Genomic_DNA"/>
</dbReference>
<reference evidence="1 2" key="1">
    <citation type="journal article" date="2019" name="Sci. Rep.">
        <title>Orb-weaving spider Araneus ventricosus genome elucidates the spidroin gene catalogue.</title>
        <authorList>
            <person name="Kono N."/>
            <person name="Nakamura H."/>
            <person name="Ohtoshi R."/>
            <person name="Moran D.A.P."/>
            <person name="Shinohara A."/>
            <person name="Yoshida Y."/>
            <person name="Fujiwara M."/>
            <person name="Mori M."/>
            <person name="Tomita M."/>
            <person name="Arakawa K."/>
        </authorList>
    </citation>
    <scope>NUCLEOTIDE SEQUENCE [LARGE SCALE GENOMIC DNA]</scope>
</reference>
<comment type="caution">
    <text evidence="1">The sequence shown here is derived from an EMBL/GenBank/DDBJ whole genome shotgun (WGS) entry which is preliminary data.</text>
</comment>
<dbReference type="AlphaFoldDB" id="A0A4Y2H8N1"/>
<sequence length="85" mass="9512">MLRDHCISKACHDQLPMNNRSKKHPPQPSCSFPPGIEECLDIPSRTEPMDSGSSNSLFKEGLARSVTTSCGFDNQWRYSPVTVCR</sequence>
<evidence type="ECO:0000313" key="1">
    <source>
        <dbReference type="EMBL" id="GBM61335.1"/>
    </source>
</evidence>
<accession>A0A4Y2H8N1</accession>
<proteinExistence type="predicted"/>
<keyword evidence="2" id="KW-1185">Reference proteome</keyword>